<evidence type="ECO:0000256" key="1">
    <source>
        <dbReference type="ARBA" id="ARBA00022723"/>
    </source>
</evidence>
<evidence type="ECO:0000313" key="6">
    <source>
        <dbReference type="EMBL" id="BBG95907.1"/>
    </source>
</evidence>
<keyword evidence="6" id="KW-0675">Receptor</keyword>
<dbReference type="Pfam" id="PF10551">
    <property type="entry name" value="MULE"/>
    <property type="match status" value="1"/>
</dbReference>
<evidence type="ECO:0000259" key="5">
    <source>
        <dbReference type="PROSITE" id="PS50966"/>
    </source>
</evidence>
<dbReference type="PROSITE" id="PS50966">
    <property type="entry name" value="ZF_SWIM"/>
    <property type="match status" value="1"/>
</dbReference>
<dbReference type="AlphaFoldDB" id="A0A4Y1QVS7"/>
<keyword evidence="3" id="KW-0862">Zinc</keyword>
<reference evidence="6" key="1">
    <citation type="journal article" date="2019" name="Science">
        <title>Mutation of a bHLH transcription factor allowed almond domestication.</title>
        <authorList>
            <person name="Sanchez-Perez R."/>
            <person name="Pavan S."/>
            <person name="Mazzeo R."/>
            <person name="Moldovan C."/>
            <person name="Aiese Cigliano R."/>
            <person name="Del Cueto J."/>
            <person name="Ricciardi F."/>
            <person name="Lotti C."/>
            <person name="Ricciardi L."/>
            <person name="Dicenta F."/>
            <person name="Lopez-Marques R.L."/>
            <person name="Lindberg Moller B."/>
        </authorList>
    </citation>
    <scope>NUCLEOTIDE SEQUENCE</scope>
</reference>
<dbReference type="InterPro" id="IPR006564">
    <property type="entry name" value="Znf_PMZ"/>
</dbReference>
<dbReference type="InterPro" id="IPR004332">
    <property type="entry name" value="Transposase_MuDR"/>
</dbReference>
<keyword evidence="2 4" id="KW-0863">Zinc-finger</keyword>
<sequence length="1095" mass="124360">MQLMEVCVIAKCTYKSETIMFSVSSESSMVDILKTLCLRFRGLQLGCFTLRYSVPSYPSCFLETDSDLDLMRTFLLISNEKTVDILVKDLCGISEYSGDFCVNKELIACEKGESSCSSTVEDRNEFLGRSKRASAKPLLSNEWETYIHHVGQKFDGGAEEFRLKLCKYALEVGFNFLYAGNDKKRVVAVCSNKKLEGCSWRVYASRCEATGSFVIRTLNNVHTCAGRIRESKSKMMRSRVVSSLIVDRIRAKPELKPVEIIHEFKDYYGIDISYYHAWFGKELAKLDVHGDESKSFNELVWYTDAVKETNTGSLCTLDCEAGINRFRRFFVSFGGCIAGFQYCIPLLFIDATFLKSKYKGQLLCASGKNGNQGFYPLAFGVVDSETEENWTWFLQHLASILLPMGRVVTFFSDRNQGLLNAMGFVFPGWPHSYCYYHLKQNLISKYPKSGYGKLLQDRVINLFSRCAYAVTEEEFKVAMEELVIVGSSKVKAFISDLSRDHYANAFFKGMRYGEMANSLAESFNNWVGVFRDLPVLPLIEGIRQKLMVLNSQRRFEAEKWTTVLCPEMETRLCENAEAGRTWAVRRSNSTVFEVFADYSVMVDLEQRTCSCRLWQIDGFPCTHAVAAILAKRDSVYDYVECYYKTDFFRKAYESPIFPIPDIGKGLGSNGSAAGVVLPPITKRPAGRPPTKRIKGPVPNWLFEALHELNHEGSFLLGDRELDLWHRAEMPLKLIKNCIALEETKTEMHNSLFRDSYTLSRGSPSSPTAMHSKNANCNVENTNCNEAKPKRRVVLNGYLLNSVFLFPDLPSFGSPRICVTALPVIWNDLVPNLKDFVSGSNVLSSCAKSRNCIAVSGSKSATNNQKSKFATNSQKSKCKYSTEYQNTFDFTSSYNIPINPSKKLSEIELWKQKLHCSFWFKICYKQPEIKMQNSTEYQNTFDFTSSYNIPISPSKSSLKLNYGTRNCIAVSGSKSATNNQKSKCKYSTEYQNTFDFTSSYNIPINPSKKLSEMNYGTRNCIAVSGSKFATNNQKSKCKDSTEYQNKFDFTSSYNIPINPSKMLSEIELWKQKLHCSFWFKICYKQPEIKNPTILNG</sequence>
<dbReference type="PANTHER" id="PTHR31973">
    <property type="entry name" value="POLYPROTEIN, PUTATIVE-RELATED"/>
    <property type="match status" value="1"/>
</dbReference>
<feature type="domain" description="SWIM-type" evidence="5">
    <location>
        <begin position="598"/>
        <end position="632"/>
    </location>
</feature>
<dbReference type="Pfam" id="PF04434">
    <property type="entry name" value="SWIM"/>
    <property type="match status" value="1"/>
</dbReference>
<dbReference type="InterPro" id="IPR007527">
    <property type="entry name" value="Znf_SWIM"/>
</dbReference>
<keyword evidence="1" id="KW-0479">Metal-binding</keyword>
<dbReference type="SMART" id="SM00575">
    <property type="entry name" value="ZnF_PMZ"/>
    <property type="match status" value="1"/>
</dbReference>
<accession>A0A4Y1QVS7</accession>
<proteinExistence type="predicted"/>
<name>A0A4Y1QVS7_PRUDU</name>
<evidence type="ECO:0000256" key="4">
    <source>
        <dbReference type="PROSITE-ProRule" id="PRU00325"/>
    </source>
</evidence>
<evidence type="ECO:0000256" key="3">
    <source>
        <dbReference type="ARBA" id="ARBA00022833"/>
    </source>
</evidence>
<protein>
    <submittedName>
        <fullName evidence="6">EF-TU receptor</fullName>
    </submittedName>
</protein>
<dbReference type="InterPro" id="IPR018289">
    <property type="entry name" value="MULE_transposase_dom"/>
</dbReference>
<dbReference type="PANTHER" id="PTHR31973:SF187">
    <property type="entry name" value="MUTATOR TRANSPOSASE MUDRA PROTEIN"/>
    <property type="match status" value="1"/>
</dbReference>
<dbReference type="Pfam" id="PF03108">
    <property type="entry name" value="DBD_Tnp_Mut"/>
    <property type="match status" value="1"/>
</dbReference>
<evidence type="ECO:0000256" key="2">
    <source>
        <dbReference type="ARBA" id="ARBA00022771"/>
    </source>
</evidence>
<dbReference type="GO" id="GO:0008270">
    <property type="term" value="F:zinc ion binding"/>
    <property type="evidence" value="ECO:0007669"/>
    <property type="project" value="UniProtKB-KW"/>
</dbReference>
<organism evidence="6">
    <name type="scientific">Prunus dulcis</name>
    <name type="common">Almond</name>
    <name type="synonym">Amygdalus dulcis</name>
    <dbReference type="NCBI Taxonomy" id="3755"/>
    <lineage>
        <taxon>Eukaryota</taxon>
        <taxon>Viridiplantae</taxon>
        <taxon>Streptophyta</taxon>
        <taxon>Embryophyta</taxon>
        <taxon>Tracheophyta</taxon>
        <taxon>Spermatophyta</taxon>
        <taxon>Magnoliopsida</taxon>
        <taxon>eudicotyledons</taxon>
        <taxon>Gunneridae</taxon>
        <taxon>Pentapetalae</taxon>
        <taxon>rosids</taxon>
        <taxon>fabids</taxon>
        <taxon>Rosales</taxon>
        <taxon>Rosaceae</taxon>
        <taxon>Amygdaloideae</taxon>
        <taxon>Amygdaleae</taxon>
        <taxon>Prunus</taxon>
    </lineage>
</organism>
<dbReference type="EMBL" id="AP019297">
    <property type="protein sequence ID" value="BBG95907.1"/>
    <property type="molecule type" value="Genomic_DNA"/>
</dbReference>
<gene>
    <name evidence="6" type="ORF">Prudu_004567</name>
</gene>